<sequence>MTSSIEDSLNPRRRMITSSSNIDLLQSRWYADQMHYTLPPLYNLIGHRQHNIYTEEVAFEHYPAAEYTPPRPRPFKSSLSDAIPGMLTALNEEDAYPGWPMQAQPACYHNLPPHMDMYYHHSHMPTTMQHDTPPYTTQTPWNLLDAAIEAGEDASSAPTTVVNNYNTDVYDGQEYVYEIYGNETSNDTVKPSESILLAAIMAKNPAPPSVQQVSKPALKTPAPTKPVDEPPTIDTQLLTVKVEYGNNEQVTAKNKDVESADEVLSDVLSDSDTDDAAEQDTEYAEDNEDGDASEYDPDPESDYDASPPPSRRRGRSGNGRVEIESDSDDYLENYKHRNYSRKSSTDKKRLYPCQLPGCTKTFTRRYNLASHIRCHSGGRPFCCKDCPATFSRTHDLRRHIKSVHARARTHSCPYCPLSFTRSDALKRHLDIEFKRRNKVEKMEKEQ</sequence>
<dbReference type="GO" id="GO:0000981">
    <property type="term" value="F:DNA-binding transcription factor activity, RNA polymerase II-specific"/>
    <property type="evidence" value="ECO:0007669"/>
    <property type="project" value="TreeGrafter"/>
</dbReference>
<evidence type="ECO:0000256" key="2">
    <source>
        <dbReference type="ARBA" id="ARBA00022737"/>
    </source>
</evidence>
<accession>A0A507BKN2</accession>
<feature type="region of interest" description="Disordered" evidence="6">
    <location>
        <begin position="206"/>
        <end position="232"/>
    </location>
</feature>
<dbReference type="InterPro" id="IPR013087">
    <property type="entry name" value="Znf_C2H2_type"/>
</dbReference>
<dbReference type="Pfam" id="PF00096">
    <property type="entry name" value="zf-C2H2"/>
    <property type="match status" value="3"/>
</dbReference>
<evidence type="ECO:0000259" key="7">
    <source>
        <dbReference type="PROSITE" id="PS50157"/>
    </source>
</evidence>
<dbReference type="GO" id="GO:0000978">
    <property type="term" value="F:RNA polymerase II cis-regulatory region sequence-specific DNA binding"/>
    <property type="evidence" value="ECO:0007669"/>
    <property type="project" value="TreeGrafter"/>
</dbReference>
<comment type="caution">
    <text evidence="8">The sequence shown here is derived from an EMBL/GenBank/DDBJ whole genome shotgun (WGS) entry which is preliminary data.</text>
</comment>
<keyword evidence="1" id="KW-0479">Metal-binding</keyword>
<organism evidence="8 9">
    <name type="scientific">Synchytrium microbalum</name>
    <dbReference type="NCBI Taxonomy" id="1806994"/>
    <lineage>
        <taxon>Eukaryota</taxon>
        <taxon>Fungi</taxon>
        <taxon>Fungi incertae sedis</taxon>
        <taxon>Chytridiomycota</taxon>
        <taxon>Chytridiomycota incertae sedis</taxon>
        <taxon>Chytridiomycetes</taxon>
        <taxon>Synchytriales</taxon>
        <taxon>Synchytriaceae</taxon>
        <taxon>Synchytrium</taxon>
    </lineage>
</organism>
<feature type="domain" description="C2H2-type" evidence="7">
    <location>
        <begin position="351"/>
        <end position="380"/>
    </location>
</feature>
<protein>
    <recommendedName>
        <fullName evidence="7">C2H2-type domain-containing protein</fullName>
    </recommendedName>
</protein>
<feature type="compositionally biased region" description="Acidic residues" evidence="6">
    <location>
        <begin position="266"/>
        <end position="303"/>
    </location>
</feature>
<dbReference type="EMBL" id="QEAO01000052">
    <property type="protein sequence ID" value="TPX31020.1"/>
    <property type="molecule type" value="Genomic_DNA"/>
</dbReference>
<feature type="region of interest" description="Disordered" evidence="6">
    <location>
        <begin position="266"/>
        <end position="346"/>
    </location>
</feature>
<dbReference type="AlphaFoldDB" id="A0A507BKN2"/>
<evidence type="ECO:0000256" key="4">
    <source>
        <dbReference type="ARBA" id="ARBA00022833"/>
    </source>
</evidence>
<dbReference type="OrthoDB" id="8117402at2759"/>
<name>A0A507BKN2_9FUNG</name>
<dbReference type="SUPFAM" id="SSF57667">
    <property type="entry name" value="beta-beta-alpha zinc fingers"/>
    <property type="match status" value="2"/>
</dbReference>
<keyword evidence="3 5" id="KW-0863">Zinc-finger</keyword>
<dbReference type="FunFam" id="3.30.160.60:FF:000125">
    <property type="entry name" value="Putative zinc finger protein 143"/>
    <property type="match status" value="1"/>
</dbReference>
<keyword evidence="2" id="KW-0677">Repeat</keyword>
<dbReference type="InterPro" id="IPR036236">
    <property type="entry name" value="Znf_C2H2_sf"/>
</dbReference>
<dbReference type="PANTHER" id="PTHR23235">
    <property type="entry name" value="KRUEPPEL-LIKE TRANSCRIPTION FACTOR"/>
    <property type="match status" value="1"/>
</dbReference>
<dbReference type="SMART" id="SM00355">
    <property type="entry name" value="ZnF_C2H2"/>
    <property type="match status" value="3"/>
</dbReference>
<dbReference type="PANTHER" id="PTHR23235:SF120">
    <property type="entry name" value="KRUPPEL-LIKE FACTOR 15"/>
    <property type="match status" value="1"/>
</dbReference>
<gene>
    <name evidence="8" type="ORF">SmJEL517_g05566</name>
</gene>
<evidence type="ECO:0000256" key="6">
    <source>
        <dbReference type="SAM" id="MobiDB-lite"/>
    </source>
</evidence>
<evidence type="ECO:0000313" key="9">
    <source>
        <dbReference type="Proteomes" id="UP000319731"/>
    </source>
</evidence>
<dbReference type="Proteomes" id="UP000319731">
    <property type="component" value="Unassembled WGS sequence"/>
</dbReference>
<dbReference type="Gene3D" id="3.30.160.60">
    <property type="entry name" value="Classic Zinc Finger"/>
    <property type="match status" value="3"/>
</dbReference>
<feature type="domain" description="C2H2-type" evidence="7">
    <location>
        <begin position="381"/>
        <end position="409"/>
    </location>
</feature>
<dbReference type="GO" id="GO:0008270">
    <property type="term" value="F:zinc ion binding"/>
    <property type="evidence" value="ECO:0007669"/>
    <property type="project" value="UniProtKB-KW"/>
</dbReference>
<evidence type="ECO:0000256" key="5">
    <source>
        <dbReference type="PROSITE-ProRule" id="PRU00042"/>
    </source>
</evidence>
<keyword evidence="9" id="KW-1185">Reference proteome</keyword>
<evidence type="ECO:0000313" key="8">
    <source>
        <dbReference type="EMBL" id="TPX31020.1"/>
    </source>
</evidence>
<evidence type="ECO:0000256" key="3">
    <source>
        <dbReference type="ARBA" id="ARBA00022771"/>
    </source>
</evidence>
<dbReference type="STRING" id="1806994.A0A507BKN2"/>
<proteinExistence type="predicted"/>
<dbReference type="PROSITE" id="PS00028">
    <property type="entry name" value="ZINC_FINGER_C2H2_1"/>
    <property type="match status" value="2"/>
</dbReference>
<dbReference type="GeneID" id="42006789"/>
<evidence type="ECO:0000256" key="1">
    <source>
        <dbReference type="ARBA" id="ARBA00022723"/>
    </source>
</evidence>
<reference evidence="8 9" key="1">
    <citation type="journal article" date="2019" name="Sci. Rep.">
        <title>Comparative genomics of chytrid fungi reveal insights into the obligate biotrophic and pathogenic lifestyle of Synchytrium endobioticum.</title>
        <authorList>
            <person name="van de Vossenberg B.T.L.H."/>
            <person name="Warris S."/>
            <person name="Nguyen H.D.T."/>
            <person name="van Gent-Pelzer M.P.E."/>
            <person name="Joly D.L."/>
            <person name="van de Geest H.C."/>
            <person name="Bonants P.J.M."/>
            <person name="Smith D.S."/>
            <person name="Levesque C.A."/>
            <person name="van der Lee T.A.J."/>
        </authorList>
    </citation>
    <scope>NUCLEOTIDE SEQUENCE [LARGE SCALE GENOMIC DNA]</scope>
    <source>
        <strain evidence="8 9">JEL517</strain>
    </source>
</reference>
<dbReference type="RefSeq" id="XP_031022550.1">
    <property type="nucleotide sequence ID" value="XM_031171492.1"/>
</dbReference>
<keyword evidence="4" id="KW-0862">Zinc</keyword>
<dbReference type="PROSITE" id="PS50157">
    <property type="entry name" value="ZINC_FINGER_C2H2_2"/>
    <property type="match status" value="2"/>
</dbReference>